<dbReference type="Proteomes" id="UP001565368">
    <property type="component" value="Unassembled WGS sequence"/>
</dbReference>
<dbReference type="RefSeq" id="XP_069206883.1">
    <property type="nucleotide sequence ID" value="XM_069354812.1"/>
</dbReference>
<name>A0ABR3PWX8_9TREE</name>
<comment type="caution">
    <text evidence="1">The sequence shown here is derived from an EMBL/GenBank/DDBJ whole genome shotgun (WGS) entry which is preliminary data.</text>
</comment>
<protein>
    <submittedName>
        <fullName evidence="1">Uncharacterized protein</fullName>
    </submittedName>
</protein>
<proteinExistence type="predicted"/>
<keyword evidence="2" id="KW-1185">Reference proteome</keyword>
<dbReference type="GeneID" id="95987394"/>
<gene>
    <name evidence="1" type="ORF">Q8F55_006351</name>
</gene>
<dbReference type="EMBL" id="JBBXJM010000005">
    <property type="protein sequence ID" value="KAL1406939.1"/>
    <property type="molecule type" value="Genomic_DNA"/>
</dbReference>
<organism evidence="1 2">
    <name type="scientific">Vanrija albida</name>
    <dbReference type="NCBI Taxonomy" id="181172"/>
    <lineage>
        <taxon>Eukaryota</taxon>
        <taxon>Fungi</taxon>
        <taxon>Dikarya</taxon>
        <taxon>Basidiomycota</taxon>
        <taxon>Agaricomycotina</taxon>
        <taxon>Tremellomycetes</taxon>
        <taxon>Trichosporonales</taxon>
        <taxon>Trichosporonaceae</taxon>
        <taxon>Vanrija</taxon>
    </lineage>
</organism>
<evidence type="ECO:0000313" key="1">
    <source>
        <dbReference type="EMBL" id="KAL1406939.1"/>
    </source>
</evidence>
<accession>A0ABR3PWX8</accession>
<evidence type="ECO:0000313" key="2">
    <source>
        <dbReference type="Proteomes" id="UP001565368"/>
    </source>
</evidence>
<reference evidence="1 2" key="1">
    <citation type="submission" date="2023-08" db="EMBL/GenBank/DDBJ databases">
        <title>Annotated Genome Sequence of Vanrija albida AlHP1.</title>
        <authorList>
            <person name="Herzog R."/>
        </authorList>
    </citation>
    <scope>NUCLEOTIDE SEQUENCE [LARGE SCALE GENOMIC DNA]</scope>
    <source>
        <strain evidence="1 2">AlHP1</strain>
    </source>
</reference>
<sequence length="204" mass="22661">MVRALEHAGYVQPRPWVPAPHPPCRRVEGKDEKLRVHTGTGAAGEFCGSSTFLVFDSARVSHSLVKDKHLLVSVKRLALPVAFVLRFFGDRPPQTIVARHVGTLALNIPGEQPIEVDNVYFTPETPYNLIGDAKDWTSSCICCRIEHTHVPTGVRFRCREGSTRAIDLPHSGPGFCKPLPVGEEVPDDLRLDLYEPEEAMETDE</sequence>